<dbReference type="EMBL" id="CP000975">
    <property type="protein sequence ID" value="ACD84510.1"/>
    <property type="molecule type" value="Genomic_DNA"/>
</dbReference>
<reference evidence="2 3" key="1">
    <citation type="journal article" date="2008" name="Biol. Direct">
        <title>Complete genome sequence of the extremely acidophilic methanotroph isolate V4, Methylacidiphilum infernorum, a representative of the bacterial phylum Verrucomicrobia.</title>
        <authorList>
            <person name="Hou S."/>
            <person name="Makarova K.S."/>
            <person name="Saw J.H."/>
            <person name="Senin P."/>
            <person name="Ly B.V."/>
            <person name="Zhou Z."/>
            <person name="Ren Y."/>
            <person name="Wang J."/>
            <person name="Galperin M.Y."/>
            <person name="Omelchenko M.V."/>
            <person name="Wolf Y.I."/>
            <person name="Yutin N."/>
            <person name="Koonin E.V."/>
            <person name="Stott M.B."/>
            <person name="Mountain B.W."/>
            <person name="Crowe M.A."/>
            <person name="Smirnova A.V."/>
            <person name="Dunfield P.F."/>
            <person name="Feng L."/>
            <person name="Wang L."/>
            <person name="Alam M."/>
        </authorList>
    </citation>
    <scope>NUCLEOTIDE SEQUENCE [LARGE SCALE GENOMIC DNA]</scope>
    <source>
        <strain evidence="3">Isolate V4</strain>
    </source>
</reference>
<feature type="compositionally biased region" description="Basic and acidic residues" evidence="1">
    <location>
        <begin position="210"/>
        <end position="219"/>
    </location>
</feature>
<evidence type="ECO:0000313" key="3">
    <source>
        <dbReference type="Proteomes" id="UP000009149"/>
    </source>
</evidence>
<dbReference type="HOGENOM" id="CLU_1093308_0_0_0"/>
<dbReference type="AlphaFoldDB" id="B3E133"/>
<evidence type="ECO:0000256" key="1">
    <source>
        <dbReference type="SAM" id="MobiDB-lite"/>
    </source>
</evidence>
<proteinExistence type="predicted"/>
<feature type="compositionally biased region" description="Basic and acidic residues" evidence="1">
    <location>
        <begin position="130"/>
        <end position="145"/>
    </location>
</feature>
<dbReference type="eggNOG" id="ENOG50328VU">
    <property type="taxonomic scope" value="Bacteria"/>
</dbReference>
<name>B3E133_METI4</name>
<feature type="compositionally biased region" description="Low complexity" evidence="1">
    <location>
        <begin position="118"/>
        <end position="128"/>
    </location>
</feature>
<dbReference type="STRING" id="481448.Minf_2456"/>
<feature type="region of interest" description="Disordered" evidence="1">
    <location>
        <begin position="118"/>
        <end position="232"/>
    </location>
</feature>
<sequence>MNFLDMKISRLKWGQKISPSGLLLVFAFFLFLAPAPGKGEEIENFVSKIDTLSRKPLLTKEDCLIIAQSTIDLGKKTKIPPGAIEDGIKAVELGKSLDPQFVPWEKYLQELLKLLKESSSSPSSNSSKLNKKEAEESEGAKEMHSFDSSFRKGALNPLEHAPDRNNTAQNKKNSSLSSYSKEKKEGTASHAAKASSFSSPESLSETDQNSNKEEAESAIKLRQIKQLDSPSTFFKRMRQIESETNEAFLEDPDW</sequence>
<dbReference type="Proteomes" id="UP000009149">
    <property type="component" value="Chromosome"/>
</dbReference>
<feature type="compositionally biased region" description="Low complexity" evidence="1">
    <location>
        <begin position="188"/>
        <end position="203"/>
    </location>
</feature>
<accession>B3E133</accession>
<protein>
    <submittedName>
        <fullName evidence="2">Uncharacterized protein</fullName>
    </submittedName>
</protein>
<organism evidence="2 3">
    <name type="scientific">Methylacidiphilum infernorum (isolate V4)</name>
    <name type="common">Methylokorus infernorum (strain V4)</name>
    <dbReference type="NCBI Taxonomy" id="481448"/>
    <lineage>
        <taxon>Bacteria</taxon>
        <taxon>Pseudomonadati</taxon>
        <taxon>Verrucomicrobiota</taxon>
        <taxon>Methylacidiphilae</taxon>
        <taxon>Methylacidiphilales</taxon>
        <taxon>Methylacidiphilaceae</taxon>
        <taxon>Methylacidiphilum (ex Ratnadevi et al. 2023)</taxon>
    </lineage>
</organism>
<gene>
    <name evidence="2" type="ordered locus">Minf_2456</name>
</gene>
<evidence type="ECO:0000313" key="2">
    <source>
        <dbReference type="EMBL" id="ACD84510.1"/>
    </source>
</evidence>
<dbReference type="KEGG" id="min:Minf_2456"/>
<feature type="compositionally biased region" description="Low complexity" evidence="1">
    <location>
        <begin position="170"/>
        <end position="179"/>
    </location>
</feature>